<evidence type="ECO:0000256" key="2">
    <source>
        <dbReference type="ARBA" id="ARBA00022801"/>
    </source>
</evidence>
<evidence type="ECO:0000313" key="7">
    <source>
        <dbReference type="Proteomes" id="UP001066276"/>
    </source>
</evidence>
<dbReference type="PANTHER" id="PTHR48081:SF32">
    <property type="entry name" value="ALPHA_BETA HYDROLASE FOLD-3 DOMAIN-CONTAINING PROTEIN"/>
    <property type="match status" value="1"/>
</dbReference>
<dbReference type="InterPro" id="IPR033140">
    <property type="entry name" value="Lipase_GDXG_put_SER_AS"/>
</dbReference>
<dbReference type="PIRSF" id="PIRSF037251">
    <property type="entry name" value="Arylacetamide_deacetylase"/>
    <property type="match status" value="1"/>
</dbReference>
<keyword evidence="2" id="KW-0378">Hydrolase</keyword>
<evidence type="ECO:0000313" key="6">
    <source>
        <dbReference type="EMBL" id="KAJ1144202.1"/>
    </source>
</evidence>
<feature type="active site" evidence="3">
    <location>
        <position position="359"/>
    </location>
</feature>
<name>A0AAV7QXK2_PLEWA</name>
<organism evidence="6 7">
    <name type="scientific">Pleurodeles waltl</name>
    <name type="common">Iberian ribbed newt</name>
    <dbReference type="NCBI Taxonomy" id="8319"/>
    <lineage>
        <taxon>Eukaryota</taxon>
        <taxon>Metazoa</taxon>
        <taxon>Chordata</taxon>
        <taxon>Craniata</taxon>
        <taxon>Vertebrata</taxon>
        <taxon>Euteleostomi</taxon>
        <taxon>Amphibia</taxon>
        <taxon>Batrachia</taxon>
        <taxon>Caudata</taxon>
        <taxon>Salamandroidea</taxon>
        <taxon>Salamandridae</taxon>
        <taxon>Pleurodelinae</taxon>
        <taxon>Pleurodeles</taxon>
    </lineage>
</organism>
<dbReference type="PROSITE" id="PS01174">
    <property type="entry name" value="LIPASE_GDXG_SER"/>
    <property type="match status" value="1"/>
</dbReference>
<evidence type="ECO:0000256" key="4">
    <source>
        <dbReference type="PROSITE-ProRule" id="PRU10038"/>
    </source>
</evidence>
<proteinExistence type="inferred from homology"/>
<comment type="similarity">
    <text evidence="1">Belongs to the 'GDXG' lipolytic enzyme family.</text>
</comment>
<feature type="domain" description="Alpha/beta hydrolase fold-3" evidence="5">
    <location>
        <begin position="297"/>
        <end position="361"/>
    </location>
</feature>
<evidence type="ECO:0000259" key="5">
    <source>
        <dbReference type="Pfam" id="PF07859"/>
    </source>
</evidence>
<reference evidence="6" key="1">
    <citation type="journal article" date="2022" name="bioRxiv">
        <title>Sequencing and chromosome-scale assembly of the giantPleurodeles waltlgenome.</title>
        <authorList>
            <person name="Brown T."/>
            <person name="Elewa A."/>
            <person name="Iarovenko S."/>
            <person name="Subramanian E."/>
            <person name="Araus A.J."/>
            <person name="Petzold A."/>
            <person name="Susuki M."/>
            <person name="Suzuki K.-i.T."/>
            <person name="Hayashi T."/>
            <person name="Toyoda A."/>
            <person name="Oliveira C."/>
            <person name="Osipova E."/>
            <person name="Leigh N.D."/>
            <person name="Simon A."/>
            <person name="Yun M.H."/>
        </authorList>
    </citation>
    <scope>NUCLEOTIDE SEQUENCE</scope>
    <source>
        <strain evidence="6">20211129_DDA</strain>
        <tissue evidence="6">Liver</tissue>
    </source>
</reference>
<gene>
    <name evidence="6" type="ORF">NDU88_010504</name>
</gene>
<feature type="active site" evidence="3">
    <location>
        <position position="329"/>
    </location>
</feature>
<dbReference type="EMBL" id="JANPWB010000010">
    <property type="protein sequence ID" value="KAJ1144202.1"/>
    <property type="molecule type" value="Genomic_DNA"/>
</dbReference>
<keyword evidence="7" id="KW-1185">Reference proteome</keyword>
<evidence type="ECO:0000256" key="3">
    <source>
        <dbReference type="PIRSR" id="PIRSR037251-1"/>
    </source>
</evidence>
<dbReference type="InterPro" id="IPR017157">
    <property type="entry name" value="Arylacetamide_deacetylase"/>
</dbReference>
<dbReference type="SUPFAM" id="SSF53474">
    <property type="entry name" value="alpha/beta-Hydrolases"/>
    <property type="match status" value="1"/>
</dbReference>
<dbReference type="Gene3D" id="3.40.50.1820">
    <property type="entry name" value="alpha/beta hydrolase"/>
    <property type="match status" value="1"/>
</dbReference>
<dbReference type="InterPro" id="IPR029058">
    <property type="entry name" value="AB_hydrolase_fold"/>
</dbReference>
<sequence length="389" mass="44000">MIICESGFVVSDLQTIAGSHSQIILCSQLYELLPRAKIVENLGICSQVTFTRYVREQLLLKNVGKDSKLFIKDLQFDEVPVRVYQPKSPSSGRRKGIMFFHGGGWMFGSVDSYDHLCRYISRETESVVVSVGYRLSPEHRYPTQYEDCFKATVHFLKTAEDYGVDPSRVVISGDSAGGTLAAAICQGLVNRKDLPQPCAQVLIYPLVQVADFNLPSYQQNRSVPILYRERAAFYVLHYLNGDISLIDEILEGEHVPEDKKLKFQKWLSSDNIPDEFKVRGYKPHTVSSEAENVFDRVKDAFEMASSPLLSEDIIICSLPKAYILTCEYDVLRDDGLLYKKRLENNGVPVTWYHMRDGFHGEMSFFDGSLLAFPSAKLAVDDIVNFIKSA</sequence>
<dbReference type="PANTHER" id="PTHR48081">
    <property type="entry name" value="AB HYDROLASE SUPERFAMILY PROTEIN C4A8.06C"/>
    <property type="match status" value="1"/>
</dbReference>
<dbReference type="GO" id="GO:0052689">
    <property type="term" value="F:carboxylic ester hydrolase activity"/>
    <property type="evidence" value="ECO:0007669"/>
    <property type="project" value="InterPro"/>
</dbReference>
<dbReference type="Proteomes" id="UP001066276">
    <property type="component" value="Chromosome 6"/>
</dbReference>
<comment type="caution">
    <text evidence="6">The sequence shown here is derived from an EMBL/GenBank/DDBJ whole genome shotgun (WGS) entry which is preliminary data.</text>
</comment>
<dbReference type="Pfam" id="PF07859">
    <property type="entry name" value="Abhydrolase_3"/>
    <property type="match status" value="2"/>
</dbReference>
<feature type="active site" evidence="3 4">
    <location>
        <position position="175"/>
    </location>
</feature>
<feature type="domain" description="Alpha/beta hydrolase fold-3" evidence="5">
    <location>
        <begin position="97"/>
        <end position="241"/>
    </location>
</feature>
<evidence type="ECO:0000256" key="1">
    <source>
        <dbReference type="ARBA" id="ARBA00010515"/>
    </source>
</evidence>
<accession>A0AAV7QXK2</accession>
<dbReference type="InterPro" id="IPR013094">
    <property type="entry name" value="AB_hydrolase_3"/>
</dbReference>
<dbReference type="InterPro" id="IPR050300">
    <property type="entry name" value="GDXG_lipolytic_enzyme"/>
</dbReference>
<protein>
    <recommendedName>
        <fullName evidence="5">Alpha/beta hydrolase fold-3 domain-containing protein</fullName>
    </recommendedName>
</protein>
<dbReference type="GO" id="GO:0016020">
    <property type="term" value="C:membrane"/>
    <property type="evidence" value="ECO:0007669"/>
    <property type="project" value="InterPro"/>
</dbReference>
<dbReference type="AlphaFoldDB" id="A0AAV7QXK2"/>